<evidence type="ECO:0000256" key="17">
    <source>
        <dbReference type="RuleBase" id="RU004175"/>
    </source>
</evidence>
<comment type="pathway">
    <text evidence="2 12">Amino-acid biosynthesis; L-histidine biosynthesis; L-histidine from 5-phospho-alpha-D-ribose 1-diphosphate: step 9/9.</text>
</comment>
<keyword evidence="6 12" id="KW-0479">Metal-binding</keyword>
<feature type="binding site" evidence="12 15">
    <location>
        <position position="420"/>
    </location>
    <ligand>
        <name>substrate</name>
    </ligand>
</feature>
<evidence type="ECO:0000256" key="7">
    <source>
        <dbReference type="ARBA" id="ARBA00022833"/>
    </source>
</evidence>
<feature type="binding site" evidence="12 16">
    <location>
        <position position="366"/>
    </location>
    <ligand>
        <name>Zn(2+)</name>
        <dbReference type="ChEBI" id="CHEBI:29105"/>
    </ligand>
</feature>
<evidence type="ECO:0000256" key="6">
    <source>
        <dbReference type="ARBA" id="ARBA00022723"/>
    </source>
</evidence>
<evidence type="ECO:0000256" key="1">
    <source>
        <dbReference type="ARBA" id="ARBA00003850"/>
    </source>
</evidence>
<evidence type="ECO:0000256" key="2">
    <source>
        <dbReference type="ARBA" id="ARBA00004940"/>
    </source>
</evidence>
<dbReference type="STRING" id="1619308.B5808_08000"/>
<dbReference type="RefSeq" id="WP_085019293.1">
    <property type="nucleotide sequence ID" value="NZ_BMHD01000001.1"/>
</dbReference>
<feature type="binding site" evidence="12 16">
    <location>
        <position position="263"/>
    </location>
    <ligand>
        <name>Zn(2+)</name>
        <dbReference type="ChEBI" id="CHEBI:29105"/>
    </ligand>
</feature>
<dbReference type="SUPFAM" id="SSF53720">
    <property type="entry name" value="ALDH-like"/>
    <property type="match status" value="1"/>
</dbReference>
<dbReference type="GO" id="GO:0008270">
    <property type="term" value="F:zinc ion binding"/>
    <property type="evidence" value="ECO:0007669"/>
    <property type="project" value="UniProtKB-UniRule"/>
</dbReference>
<dbReference type="KEGG" id="cphy:B5808_08000"/>
<dbReference type="PANTHER" id="PTHR21256:SF2">
    <property type="entry name" value="HISTIDINE BIOSYNTHESIS TRIFUNCTIONAL PROTEIN"/>
    <property type="match status" value="1"/>
</dbReference>
<dbReference type="UniPathway" id="UPA00031">
    <property type="reaction ID" value="UER00014"/>
</dbReference>
<keyword evidence="19" id="KW-1185">Reference proteome</keyword>
<keyword evidence="8 12" id="KW-0560">Oxidoreductase</keyword>
<feature type="binding site" evidence="12 16">
    <location>
        <position position="425"/>
    </location>
    <ligand>
        <name>Zn(2+)</name>
        <dbReference type="ChEBI" id="CHEBI:29105"/>
    </ligand>
</feature>
<dbReference type="Gene3D" id="1.20.5.1300">
    <property type="match status" value="1"/>
</dbReference>
<dbReference type="AlphaFoldDB" id="A0A1X9LIY5"/>
<comment type="function">
    <text evidence="1 12">Catalyzes the sequential NAD-dependent oxidations of L-histidinol to L-histidinaldehyde and then to L-histidine.</text>
</comment>
<dbReference type="NCBIfam" id="TIGR00069">
    <property type="entry name" value="hisD"/>
    <property type="match status" value="1"/>
</dbReference>
<keyword evidence="10 12" id="KW-0368">Histidine biosynthesis</keyword>
<evidence type="ECO:0000256" key="4">
    <source>
        <dbReference type="ARBA" id="ARBA00012965"/>
    </source>
</evidence>
<feature type="binding site" evidence="12 15">
    <location>
        <position position="266"/>
    </location>
    <ligand>
        <name>substrate</name>
    </ligand>
</feature>
<evidence type="ECO:0000256" key="10">
    <source>
        <dbReference type="ARBA" id="ARBA00023102"/>
    </source>
</evidence>
<keyword evidence="7 12" id="KW-0862">Zinc</keyword>
<evidence type="ECO:0000256" key="3">
    <source>
        <dbReference type="ARBA" id="ARBA00010178"/>
    </source>
</evidence>
<dbReference type="GO" id="GO:0000105">
    <property type="term" value="P:L-histidine biosynthetic process"/>
    <property type="evidence" value="ECO:0007669"/>
    <property type="project" value="UniProtKB-UniRule"/>
</dbReference>
<feature type="active site" description="Proton acceptor" evidence="12 14">
    <location>
        <position position="332"/>
    </location>
</feature>
<comment type="cofactor">
    <cofactor evidence="12 16">
        <name>Zn(2+)</name>
        <dbReference type="ChEBI" id="CHEBI:29105"/>
    </cofactor>
    <text evidence="12 16">Binds 1 zinc ion per subunit.</text>
</comment>
<feature type="binding site" evidence="12 15">
    <location>
        <position position="366"/>
    </location>
    <ligand>
        <name>substrate</name>
    </ligand>
</feature>
<evidence type="ECO:0000313" key="19">
    <source>
        <dbReference type="Proteomes" id="UP000192775"/>
    </source>
</evidence>
<dbReference type="Gene3D" id="3.40.50.1980">
    <property type="entry name" value="Nitrogenase molybdenum iron protein domain"/>
    <property type="match status" value="2"/>
</dbReference>
<dbReference type="EMBL" id="CP020715">
    <property type="protein sequence ID" value="ARJ05155.1"/>
    <property type="molecule type" value="Genomic_DNA"/>
</dbReference>
<evidence type="ECO:0000256" key="8">
    <source>
        <dbReference type="ARBA" id="ARBA00023002"/>
    </source>
</evidence>
<name>A0A1X9LIY5_9MICO</name>
<dbReference type="EC" id="1.1.1.23" evidence="4 12"/>
<organism evidence="18 19">
    <name type="scientific">Cnuibacter physcomitrellae</name>
    <dbReference type="NCBI Taxonomy" id="1619308"/>
    <lineage>
        <taxon>Bacteria</taxon>
        <taxon>Bacillati</taxon>
        <taxon>Actinomycetota</taxon>
        <taxon>Actinomycetes</taxon>
        <taxon>Micrococcales</taxon>
        <taxon>Microbacteriaceae</taxon>
        <taxon>Cnuibacter</taxon>
    </lineage>
</organism>
<evidence type="ECO:0000256" key="16">
    <source>
        <dbReference type="PIRSR" id="PIRSR000099-4"/>
    </source>
</evidence>
<feature type="binding site" evidence="12 16">
    <location>
        <position position="266"/>
    </location>
    <ligand>
        <name>Zn(2+)</name>
        <dbReference type="ChEBI" id="CHEBI:29105"/>
    </ligand>
</feature>
<accession>A0A1X9LIY5</accession>
<dbReference type="Pfam" id="PF00815">
    <property type="entry name" value="Histidinol_dh"/>
    <property type="match status" value="1"/>
</dbReference>
<evidence type="ECO:0000256" key="11">
    <source>
        <dbReference type="ARBA" id="ARBA00049489"/>
    </source>
</evidence>
<evidence type="ECO:0000256" key="5">
    <source>
        <dbReference type="ARBA" id="ARBA00016531"/>
    </source>
</evidence>
<dbReference type="PIRSF" id="PIRSF000099">
    <property type="entry name" value="Histidinol_dh"/>
    <property type="match status" value="1"/>
</dbReference>
<feature type="binding site" evidence="12 15">
    <location>
        <position position="241"/>
    </location>
    <ligand>
        <name>substrate</name>
    </ligand>
</feature>
<feature type="binding site" evidence="12 15">
    <location>
        <position position="425"/>
    </location>
    <ligand>
        <name>substrate</name>
    </ligand>
</feature>
<evidence type="ECO:0000313" key="18">
    <source>
        <dbReference type="EMBL" id="ARJ05155.1"/>
    </source>
</evidence>
<dbReference type="PRINTS" id="PR00083">
    <property type="entry name" value="HOLDHDRGNASE"/>
</dbReference>
<feature type="binding site" evidence="12 15">
    <location>
        <position position="333"/>
    </location>
    <ligand>
        <name>substrate</name>
    </ligand>
</feature>
<dbReference type="FunFam" id="3.40.50.1980:FF:000001">
    <property type="entry name" value="Histidinol dehydrogenase"/>
    <property type="match status" value="1"/>
</dbReference>
<protein>
    <recommendedName>
        <fullName evidence="5 12">Histidinol dehydrogenase</fullName>
        <shortName evidence="12">HDH</shortName>
        <ecNumber evidence="4 12">1.1.1.23</ecNumber>
    </recommendedName>
</protein>
<feature type="binding site" evidence="12 15">
    <location>
        <position position="263"/>
    </location>
    <ligand>
        <name>substrate</name>
    </ligand>
</feature>
<comment type="caution">
    <text evidence="12">Lacks conserved residue(s) required for the propagation of feature annotation.</text>
</comment>
<dbReference type="GO" id="GO:0004399">
    <property type="term" value="F:histidinol dehydrogenase activity"/>
    <property type="evidence" value="ECO:0007669"/>
    <property type="project" value="UniProtKB-UniRule"/>
</dbReference>
<dbReference type="PANTHER" id="PTHR21256">
    <property type="entry name" value="HISTIDINOL DEHYDROGENASE HDH"/>
    <property type="match status" value="1"/>
</dbReference>
<keyword evidence="9 12" id="KW-0520">NAD</keyword>
<dbReference type="HAMAP" id="MF_01024">
    <property type="entry name" value="HisD"/>
    <property type="match status" value="1"/>
</dbReference>
<gene>
    <name evidence="12" type="primary">hisD</name>
    <name evidence="18" type="ORF">B5808_08000</name>
</gene>
<evidence type="ECO:0000256" key="14">
    <source>
        <dbReference type="PIRSR" id="PIRSR000099-1"/>
    </source>
</evidence>
<dbReference type="GO" id="GO:0005829">
    <property type="term" value="C:cytosol"/>
    <property type="evidence" value="ECO:0007669"/>
    <property type="project" value="TreeGrafter"/>
</dbReference>
<sequence length="436" mass="44628">MIRIIDLRGQTPSRSDLARLVPRAATDVSVAHAAAAELVEEVRSGGLGALQRQAERFDGVVPGSVRVSADDIRAAVAALEPQVRLALDEAIARVRRATAAQVPPPARTELGDGAVVEQRWQPVERVGLYVPGGKAVYPSSVVMNVVPAQTAGVGSIALVSPPQRDFGGQVHPTILGAAGLLGIDEVYAMGGAGAIGALAHGVAEIGLEPVQVITGPGNVYVAAAKRVVRGTAGIDSEAGPTEILVIADGSADPGFVAADLVSQAEHDELAAAVLVTDSAELADRVIDELRSVAASTTHAERVGISLGGPQSAIILVDDLATAAAVSDAYGPEHLEIQTADPDATLASIHNAGAIFLGAYSPVSLGDYLAGSNHVLPTGGQSRFSSGLGAYTFLRPQQVVRYGREALEAVARDIRSLSDAENLPAHGDAVAVRFAQG</sequence>
<dbReference type="GO" id="GO:0051287">
    <property type="term" value="F:NAD binding"/>
    <property type="evidence" value="ECO:0007669"/>
    <property type="project" value="InterPro"/>
</dbReference>
<dbReference type="CDD" id="cd06572">
    <property type="entry name" value="Histidinol_dh"/>
    <property type="match status" value="1"/>
</dbReference>
<evidence type="ECO:0000256" key="15">
    <source>
        <dbReference type="PIRSR" id="PIRSR000099-3"/>
    </source>
</evidence>
<feature type="active site" description="Proton acceptor" evidence="12 14">
    <location>
        <position position="333"/>
    </location>
</feature>
<comment type="catalytic activity">
    <reaction evidence="11 12">
        <text>L-histidinol + 2 NAD(+) + H2O = L-histidine + 2 NADH + 3 H(+)</text>
        <dbReference type="Rhea" id="RHEA:20641"/>
        <dbReference type="ChEBI" id="CHEBI:15377"/>
        <dbReference type="ChEBI" id="CHEBI:15378"/>
        <dbReference type="ChEBI" id="CHEBI:57540"/>
        <dbReference type="ChEBI" id="CHEBI:57595"/>
        <dbReference type="ChEBI" id="CHEBI:57699"/>
        <dbReference type="ChEBI" id="CHEBI:57945"/>
        <dbReference type="EC" id="1.1.1.23"/>
    </reaction>
</comment>
<dbReference type="InterPro" id="IPR016161">
    <property type="entry name" value="Ald_DH/histidinol_DH"/>
</dbReference>
<evidence type="ECO:0000256" key="13">
    <source>
        <dbReference type="PIRNR" id="PIRNR000099"/>
    </source>
</evidence>
<dbReference type="InterPro" id="IPR012131">
    <property type="entry name" value="Hstdl_DH"/>
</dbReference>
<evidence type="ECO:0000256" key="9">
    <source>
        <dbReference type="ARBA" id="ARBA00023027"/>
    </source>
</evidence>
<evidence type="ECO:0000256" key="12">
    <source>
        <dbReference type="HAMAP-Rule" id="MF_01024"/>
    </source>
</evidence>
<keyword evidence="12" id="KW-0028">Amino-acid biosynthesis</keyword>
<comment type="similarity">
    <text evidence="3 12 13 17">Belongs to the histidinol dehydrogenase family.</text>
</comment>
<dbReference type="InterPro" id="IPR001692">
    <property type="entry name" value="Histidinol_DH_CS"/>
</dbReference>
<reference evidence="18 19" key="1">
    <citation type="submission" date="2017-04" db="EMBL/GenBank/DDBJ databases">
        <authorList>
            <person name="Afonso C.L."/>
            <person name="Miller P.J."/>
            <person name="Scott M.A."/>
            <person name="Spackman E."/>
            <person name="Goraichik I."/>
            <person name="Dimitrov K.M."/>
            <person name="Suarez D.L."/>
            <person name="Swayne D.E."/>
        </authorList>
    </citation>
    <scope>NUCLEOTIDE SEQUENCE [LARGE SCALE GENOMIC DNA]</scope>
    <source>
        <strain evidence="19">XA(T)</strain>
    </source>
</reference>
<dbReference type="Proteomes" id="UP000192775">
    <property type="component" value="Chromosome"/>
</dbReference>
<proteinExistence type="inferred from homology"/>
<dbReference type="PROSITE" id="PS00611">
    <property type="entry name" value="HISOL_DEHYDROGENASE"/>
    <property type="match status" value="1"/>
</dbReference>
<dbReference type="InterPro" id="IPR022695">
    <property type="entry name" value="Histidinol_DH_monofunct"/>
</dbReference>